<evidence type="ECO:0000313" key="6">
    <source>
        <dbReference type="EMBL" id="MYM33278.1"/>
    </source>
</evidence>
<dbReference type="InterPro" id="IPR041479">
    <property type="entry name" value="TetR_CgmR_C"/>
</dbReference>
<dbReference type="SUPFAM" id="SSF46689">
    <property type="entry name" value="Homeodomain-like"/>
    <property type="match status" value="1"/>
</dbReference>
<dbReference type="Pfam" id="PF17937">
    <property type="entry name" value="TetR_C_28"/>
    <property type="match status" value="1"/>
</dbReference>
<dbReference type="PANTHER" id="PTHR30055">
    <property type="entry name" value="HTH-TYPE TRANSCRIPTIONAL REGULATOR RUTR"/>
    <property type="match status" value="1"/>
</dbReference>
<dbReference type="PROSITE" id="PS50977">
    <property type="entry name" value="HTH_TETR_2"/>
    <property type="match status" value="1"/>
</dbReference>
<dbReference type="Gene3D" id="1.10.357.10">
    <property type="entry name" value="Tetracycline Repressor, domain 2"/>
    <property type="match status" value="1"/>
</dbReference>
<dbReference type="InterPro" id="IPR050109">
    <property type="entry name" value="HTH-type_TetR-like_transc_reg"/>
</dbReference>
<evidence type="ECO:0000256" key="1">
    <source>
        <dbReference type="ARBA" id="ARBA00023015"/>
    </source>
</evidence>
<comment type="caution">
    <text evidence="6">The sequence shown here is derived from an EMBL/GenBank/DDBJ whole genome shotgun (WGS) entry which is preliminary data.</text>
</comment>
<dbReference type="Proteomes" id="UP000449678">
    <property type="component" value="Unassembled WGS sequence"/>
</dbReference>
<proteinExistence type="predicted"/>
<evidence type="ECO:0000313" key="7">
    <source>
        <dbReference type="Proteomes" id="UP000449678"/>
    </source>
</evidence>
<accession>A0ABW9V3I0</accession>
<evidence type="ECO:0000259" key="5">
    <source>
        <dbReference type="PROSITE" id="PS50977"/>
    </source>
</evidence>
<evidence type="ECO:0000256" key="4">
    <source>
        <dbReference type="PROSITE-ProRule" id="PRU00335"/>
    </source>
</evidence>
<evidence type="ECO:0000256" key="2">
    <source>
        <dbReference type="ARBA" id="ARBA00023125"/>
    </source>
</evidence>
<dbReference type="Pfam" id="PF00440">
    <property type="entry name" value="TetR_N"/>
    <property type="match status" value="1"/>
</dbReference>
<dbReference type="PRINTS" id="PR00455">
    <property type="entry name" value="HTHTETR"/>
</dbReference>
<keyword evidence="2 4" id="KW-0238">DNA-binding</keyword>
<sequence>MELNNGFRLSNRNTLLDALESLIAENSVHDITLEKVAVHAGITRGGLIYHFKSKEALLMALVERMRQRVDAHCGDLAPEGRPPLKTFLIGRIDYAFAMPPKEKKTMANLLAAAATYPCLLGPVKAMYDSGIEALNGDGEAAGLVLSIWTALDGFILLEMLNIRHFSALERQQMKDCSFAR</sequence>
<organism evidence="6 7">
    <name type="scientific">Duganella lactea</name>
    <dbReference type="NCBI Taxonomy" id="2692173"/>
    <lineage>
        <taxon>Bacteria</taxon>
        <taxon>Pseudomonadati</taxon>
        <taxon>Pseudomonadota</taxon>
        <taxon>Betaproteobacteria</taxon>
        <taxon>Burkholderiales</taxon>
        <taxon>Oxalobacteraceae</taxon>
        <taxon>Telluria group</taxon>
        <taxon>Duganella</taxon>
    </lineage>
</organism>
<feature type="DNA-binding region" description="H-T-H motif" evidence="4">
    <location>
        <begin position="32"/>
        <end position="51"/>
    </location>
</feature>
<keyword evidence="7" id="KW-1185">Reference proteome</keyword>
<evidence type="ECO:0000256" key="3">
    <source>
        <dbReference type="ARBA" id="ARBA00023163"/>
    </source>
</evidence>
<protein>
    <submittedName>
        <fullName evidence="6">TetR family transcriptional regulator</fullName>
    </submittedName>
</protein>
<dbReference type="RefSeq" id="WP_160988686.1">
    <property type="nucleotide sequence ID" value="NZ_WWCO01000002.1"/>
</dbReference>
<name>A0ABW9V3I0_9BURK</name>
<feature type="domain" description="HTH tetR-type" evidence="5">
    <location>
        <begin position="9"/>
        <end position="69"/>
    </location>
</feature>
<dbReference type="InterPro" id="IPR001647">
    <property type="entry name" value="HTH_TetR"/>
</dbReference>
<gene>
    <name evidence="6" type="ORF">GTP38_02850</name>
</gene>
<dbReference type="EMBL" id="WWCO01000002">
    <property type="protein sequence ID" value="MYM33278.1"/>
    <property type="molecule type" value="Genomic_DNA"/>
</dbReference>
<reference evidence="6 7" key="1">
    <citation type="submission" date="2019-12" db="EMBL/GenBank/DDBJ databases">
        <title>Novel species isolated from a subtropical stream in China.</title>
        <authorList>
            <person name="Lu H."/>
        </authorList>
    </citation>
    <scope>NUCLEOTIDE SEQUENCE [LARGE SCALE GENOMIC DNA]</scope>
    <source>
        <strain evidence="6 7">FT94W</strain>
    </source>
</reference>
<dbReference type="InterPro" id="IPR009057">
    <property type="entry name" value="Homeodomain-like_sf"/>
</dbReference>
<keyword evidence="3" id="KW-0804">Transcription</keyword>
<dbReference type="PANTHER" id="PTHR30055:SF234">
    <property type="entry name" value="HTH-TYPE TRANSCRIPTIONAL REGULATOR BETI"/>
    <property type="match status" value="1"/>
</dbReference>
<keyword evidence="1" id="KW-0805">Transcription regulation</keyword>